<evidence type="ECO:0000313" key="3">
    <source>
        <dbReference type="Proteomes" id="UP000198211"/>
    </source>
</evidence>
<dbReference type="AlphaFoldDB" id="A0A225X518"/>
<accession>A0A225X518</accession>
<sequence>MFQSLVGSLLWLVRCARPDIAFAVHRVTRHAHASTGD</sequence>
<comment type="caution">
    <text evidence="2">The sequence shown here is derived from an EMBL/GenBank/DDBJ whole genome shotgun (WGS) entry which is preliminary data.</text>
</comment>
<dbReference type="EMBL" id="NBNE01000004">
    <property type="protein sequence ID" value="OWZ24742.1"/>
    <property type="molecule type" value="Genomic_DNA"/>
</dbReference>
<keyword evidence="3" id="KW-1185">Reference proteome</keyword>
<feature type="chain" id="PRO_5013008269" evidence="1">
    <location>
        <begin position="16"/>
        <end position="37"/>
    </location>
</feature>
<dbReference type="OrthoDB" id="126679at2759"/>
<name>A0A225X518_9STRA</name>
<proteinExistence type="predicted"/>
<reference evidence="3" key="1">
    <citation type="submission" date="2017-03" db="EMBL/GenBank/DDBJ databases">
        <title>Phytopthora megakarya and P. palmivora, two closely related causual agents of cacao black pod achieved similar genome size and gene model numbers by different mechanisms.</title>
        <authorList>
            <person name="Ali S."/>
            <person name="Shao J."/>
            <person name="Larry D.J."/>
            <person name="Kronmiller B."/>
            <person name="Shen D."/>
            <person name="Strem M.D."/>
            <person name="Melnick R.L."/>
            <person name="Guiltinan M.J."/>
            <person name="Tyler B.M."/>
            <person name="Meinhardt L.W."/>
            <person name="Bailey B.A."/>
        </authorList>
    </citation>
    <scope>NUCLEOTIDE SEQUENCE [LARGE SCALE GENOMIC DNA]</scope>
    <source>
        <strain evidence="3">zdho120</strain>
    </source>
</reference>
<gene>
    <name evidence="2" type="ORF">PHMEG_000180</name>
</gene>
<evidence type="ECO:0000313" key="2">
    <source>
        <dbReference type="EMBL" id="OWZ24742.1"/>
    </source>
</evidence>
<dbReference type="Proteomes" id="UP000198211">
    <property type="component" value="Unassembled WGS sequence"/>
</dbReference>
<feature type="signal peptide" evidence="1">
    <location>
        <begin position="1"/>
        <end position="15"/>
    </location>
</feature>
<protein>
    <submittedName>
        <fullName evidence="2">Yokozuna</fullName>
    </submittedName>
</protein>
<evidence type="ECO:0000256" key="1">
    <source>
        <dbReference type="SAM" id="SignalP"/>
    </source>
</evidence>
<organism evidence="2 3">
    <name type="scientific">Phytophthora megakarya</name>
    <dbReference type="NCBI Taxonomy" id="4795"/>
    <lineage>
        <taxon>Eukaryota</taxon>
        <taxon>Sar</taxon>
        <taxon>Stramenopiles</taxon>
        <taxon>Oomycota</taxon>
        <taxon>Peronosporomycetes</taxon>
        <taxon>Peronosporales</taxon>
        <taxon>Peronosporaceae</taxon>
        <taxon>Phytophthora</taxon>
    </lineage>
</organism>
<keyword evidence="1" id="KW-0732">Signal</keyword>